<dbReference type="EC" id="1.5.1.3" evidence="2"/>
<dbReference type="VEuPathDB" id="FungiDB:G647_09161"/>
<feature type="region of interest" description="Disordered" evidence="8">
    <location>
        <begin position="341"/>
        <end position="368"/>
    </location>
</feature>
<keyword evidence="5" id="KW-0521">NADP</keyword>
<feature type="compositionally biased region" description="Basic and acidic residues" evidence="8">
    <location>
        <begin position="444"/>
        <end position="456"/>
    </location>
</feature>
<protein>
    <recommendedName>
        <fullName evidence="3">Dihydrofolate reductase</fullName>
        <ecNumber evidence="2">1.5.1.3</ecNumber>
    </recommendedName>
</protein>
<comment type="pathway">
    <text evidence="1">Cofactor biosynthesis; tetrahydrofolate biosynthesis; 5,6,7,8-tetrahydrofolate from 7,8-dihydrofolate: step 1/1.</text>
</comment>
<dbReference type="InterPro" id="IPR017925">
    <property type="entry name" value="DHFR_CS"/>
</dbReference>
<evidence type="ECO:0000256" key="4">
    <source>
        <dbReference type="ARBA" id="ARBA00022563"/>
    </source>
</evidence>
<dbReference type="GO" id="GO:0046654">
    <property type="term" value="P:tetrahydrofolate biosynthetic process"/>
    <property type="evidence" value="ECO:0007669"/>
    <property type="project" value="UniProtKB-UniPathway"/>
</dbReference>
<dbReference type="PROSITE" id="PS00075">
    <property type="entry name" value="DHFR_1"/>
    <property type="match status" value="1"/>
</dbReference>
<dbReference type="PANTHER" id="PTHR48069">
    <property type="entry name" value="DIHYDROFOLATE REDUCTASE"/>
    <property type="match status" value="1"/>
</dbReference>
<feature type="compositionally biased region" description="Low complexity" evidence="8">
    <location>
        <begin position="277"/>
        <end position="303"/>
    </location>
</feature>
<dbReference type="UniPathway" id="UPA00077">
    <property type="reaction ID" value="UER00158"/>
</dbReference>
<reference evidence="10 11" key="1">
    <citation type="submission" date="2013-03" db="EMBL/GenBank/DDBJ databases">
        <title>The Genome Sequence of Cladophialophora carrionii CBS 160.54.</title>
        <authorList>
            <consortium name="The Broad Institute Genomics Platform"/>
            <person name="Cuomo C."/>
            <person name="de Hoog S."/>
            <person name="Gorbushina A."/>
            <person name="Walker B."/>
            <person name="Young S.K."/>
            <person name="Zeng Q."/>
            <person name="Gargeya S."/>
            <person name="Fitzgerald M."/>
            <person name="Haas B."/>
            <person name="Abouelleil A."/>
            <person name="Allen A.W."/>
            <person name="Alvarado L."/>
            <person name="Arachchi H.M."/>
            <person name="Berlin A.M."/>
            <person name="Chapman S.B."/>
            <person name="Gainer-Dewar J."/>
            <person name="Goldberg J."/>
            <person name="Griggs A."/>
            <person name="Gujja S."/>
            <person name="Hansen M."/>
            <person name="Howarth C."/>
            <person name="Imamovic A."/>
            <person name="Ireland A."/>
            <person name="Larimer J."/>
            <person name="McCowan C."/>
            <person name="Murphy C."/>
            <person name="Pearson M."/>
            <person name="Poon T.W."/>
            <person name="Priest M."/>
            <person name="Roberts A."/>
            <person name="Saif S."/>
            <person name="Shea T."/>
            <person name="Sisk P."/>
            <person name="Sykes S."/>
            <person name="Wortman J."/>
            <person name="Nusbaum C."/>
            <person name="Birren B."/>
        </authorList>
    </citation>
    <scope>NUCLEOTIDE SEQUENCE [LARGE SCALE GENOMIC DNA]</scope>
    <source>
        <strain evidence="10 11">CBS 160.54</strain>
    </source>
</reference>
<dbReference type="Proteomes" id="UP000030678">
    <property type="component" value="Unassembled WGS sequence"/>
</dbReference>
<comment type="similarity">
    <text evidence="7">Belongs to the dihydrofolate reductase family.</text>
</comment>
<dbReference type="PRINTS" id="PR00070">
    <property type="entry name" value="DHFR"/>
</dbReference>
<organism evidence="10 11">
    <name type="scientific">Cladophialophora carrionii CBS 160.54</name>
    <dbReference type="NCBI Taxonomy" id="1279043"/>
    <lineage>
        <taxon>Eukaryota</taxon>
        <taxon>Fungi</taxon>
        <taxon>Dikarya</taxon>
        <taxon>Ascomycota</taxon>
        <taxon>Pezizomycotina</taxon>
        <taxon>Eurotiomycetes</taxon>
        <taxon>Chaetothyriomycetidae</taxon>
        <taxon>Chaetothyriales</taxon>
        <taxon>Herpotrichiellaceae</taxon>
        <taxon>Cladophialophora</taxon>
    </lineage>
</organism>
<evidence type="ECO:0000256" key="2">
    <source>
        <dbReference type="ARBA" id="ARBA00012856"/>
    </source>
</evidence>
<evidence type="ECO:0000256" key="6">
    <source>
        <dbReference type="ARBA" id="ARBA00023002"/>
    </source>
</evidence>
<evidence type="ECO:0000313" key="10">
    <source>
        <dbReference type="EMBL" id="ETI19329.1"/>
    </source>
</evidence>
<dbReference type="HOGENOM" id="CLU_043966_2_0_1"/>
<dbReference type="Pfam" id="PF00186">
    <property type="entry name" value="DHFR_1"/>
    <property type="match status" value="1"/>
</dbReference>
<feature type="compositionally biased region" description="Low complexity" evidence="8">
    <location>
        <begin position="341"/>
        <end position="361"/>
    </location>
</feature>
<dbReference type="Gene3D" id="3.40.430.10">
    <property type="entry name" value="Dihydrofolate Reductase, subunit A"/>
    <property type="match status" value="1"/>
</dbReference>
<feature type="region of interest" description="Disordered" evidence="8">
    <location>
        <begin position="1"/>
        <end position="41"/>
    </location>
</feature>
<dbReference type="InterPro" id="IPR012259">
    <property type="entry name" value="DHFR"/>
</dbReference>
<evidence type="ECO:0000256" key="1">
    <source>
        <dbReference type="ARBA" id="ARBA00004903"/>
    </source>
</evidence>
<evidence type="ECO:0000313" key="11">
    <source>
        <dbReference type="Proteomes" id="UP000030678"/>
    </source>
</evidence>
<feature type="region of interest" description="Disordered" evidence="8">
    <location>
        <begin position="417"/>
        <end position="456"/>
    </location>
</feature>
<dbReference type="GeneID" id="19987654"/>
<dbReference type="AlphaFoldDB" id="V9CXH6"/>
<dbReference type="GO" id="GO:0005739">
    <property type="term" value="C:mitochondrion"/>
    <property type="evidence" value="ECO:0007669"/>
    <property type="project" value="TreeGrafter"/>
</dbReference>
<dbReference type="EMBL" id="KB822710">
    <property type="protein sequence ID" value="ETI19329.1"/>
    <property type="molecule type" value="Genomic_DNA"/>
</dbReference>
<dbReference type="PROSITE" id="PS51330">
    <property type="entry name" value="DHFR_2"/>
    <property type="match status" value="1"/>
</dbReference>
<dbReference type="InterPro" id="IPR001796">
    <property type="entry name" value="DHFR_dom"/>
</dbReference>
<dbReference type="GO" id="GO:0006730">
    <property type="term" value="P:one-carbon metabolic process"/>
    <property type="evidence" value="ECO:0007669"/>
    <property type="project" value="UniProtKB-KW"/>
</dbReference>
<accession>V9CXH6</accession>
<evidence type="ECO:0000256" key="5">
    <source>
        <dbReference type="ARBA" id="ARBA00022857"/>
    </source>
</evidence>
<feature type="region of interest" description="Disordered" evidence="8">
    <location>
        <begin position="178"/>
        <end position="207"/>
    </location>
</feature>
<gene>
    <name evidence="10" type="ORF">G647_09161</name>
</gene>
<dbReference type="SUPFAM" id="SSF53597">
    <property type="entry name" value="Dihydrofolate reductase-like"/>
    <property type="match status" value="1"/>
</dbReference>
<dbReference type="PANTHER" id="PTHR48069:SF3">
    <property type="entry name" value="DIHYDROFOLATE REDUCTASE"/>
    <property type="match status" value="1"/>
</dbReference>
<keyword evidence="4" id="KW-0554">One-carbon metabolism</keyword>
<evidence type="ECO:0000256" key="7">
    <source>
        <dbReference type="RuleBase" id="RU004474"/>
    </source>
</evidence>
<proteinExistence type="inferred from homology"/>
<dbReference type="OrthoDB" id="414698at2759"/>
<dbReference type="CDD" id="cd00209">
    <property type="entry name" value="DHFR"/>
    <property type="match status" value="1"/>
</dbReference>
<evidence type="ECO:0000256" key="3">
    <source>
        <dbReference type="ARBA" id="ARBA00018886"/>
    </source>
</evidence>
<keyword evidence="6" id="KW-0560">Oxidoreductase</keyword>
<dbReference type="InterPro" id="IPR024072">
    <property type="entry name" value="DHFR-like_dom_sf"/>
</dbReference>
<dbReference type="GO" id="GO:0004146">
    <property type="term" value="F:dihydrofolate reductase activity"/>
    <property type="evidence" value="ECO:0007669"/>
    <property type="project" value="UniProtKB-EC"/>
</dbReference>
<feature type="compositionally biased region" description="Low complexity" evidence="8">
    <location>
        <begin position="1"/>
        <end position="23"/>
    </location>
</feature>
<name>V9CXH6_9EURO</name>
<feature type="compositionally biased region" description="Acidic residues" evidence="8">
    <location>
        <begin position="430"/>
        <end position="443"/>
    </location>
</feature>
<feature type="region of interest" description="Disordered" evidence="8">
    <location>
        <begin position="277"/>
        <end position="317"/>
    </location>
</feature>
<sequence>MTISTPPSTTLSAPPSPTELPTSNLPPADTSDEGLERLSPSQKRIIKTTTTVITPIFMRPKPIYIIVATSLNPPMGIGFKGKLPWPGIKADMAFFKQVTSHVPVEEETPKSRPINAVVMGRKTWDSIPPRFRPLAGRLNVIITRGSPSDLSQRILAEIQASSEDSDAPPAWETHHLAAGSVKGRSRSRTSQQSTITVLTPPSFPPRSSKRAVFSPIMISQSLSSALSLLSSPTPISLSSATATSSPPAAPSTISIHKIFCIGGAEIYRQVLALSSHGSHTPTTPTAGGPGSETGTDTEGETQAPPAPAPAPASTASFDPFKESEHLHFDVRILQTQIRKLAAPASGSATASSSSPPSQPSSEYPRRNSKIPVDFECDTFFPDLLPSPGSGVKSAKWRPVLRGEGVKEWISEAVTLPQHAGRRKESIQDEVVGEADADADESESERERSDEKDGKELWFRDEKAGVECRTIGWERR</sequence>
<dbReference type="GO" id="GO:0046452">
    <property type="term" value="P:dihydrofolate metabolic process"/>
    <property type="evidence" value="ECO:0007669"/>
    <property type="project" value="TreeGrafter"/>
</dbReference>
<dbReference type="GO" id="GO:0050661">
    <property type="term" value="F:NADP binding"/>
    <property type="evidence" value="ECO:0007669"/>
    <property type="project" value="InterPro"/>
</dbReference>
<feature type="domain" description="DHFR" evidence="9">
    <location>
        <begin position="62"/>
        <end position="271"/>
    </location>
</feature>
<evidence type="ECO:0000259" key="9">
    <source>
        <dbReference type="PROSITE" id="PS51330"/>
    </source>
</evidence>
<dbReference type="RefSeq" id="XP_008731688.1">
    <property type="nucleotide sequence ID" value="XM_008733466.1"/>
</dbReference>
<evidence type="ECO:0000256" key="8">
    <source>
        <dbReference type="SAM" id="MobiDB-lite"/>
    </source>
</evidence>
<dbReference type="GO" id="GO:0046655">
    <property type="term" value="P:folic acid metabolic process"/>
    <property type="evidence" value="ECO:0007669"/>
    <property type="project" value="TreeGrafter"/>
</dbReference>